<feature type="domain" description="DEAD-box RNA helicase Q" evidence="13">
    <location>
        <begin position="261"/>
        <end position="289"/>
    </location>
</feature>
<comment type="similarity">
    <text evidence="9">Belongs to the DEAD box helicase family.</text>
</comment>
<evidence type="ECO:0000259" key="13">
    <source>
        <dbReference type="PROSITE" id="PS51195"/>
    </source>
</evidence>
<keyword evidence="3 9" id="KW-0378">Hydrolase</keyword>
<evidence type="ECO:0000256" key="1">
    <source>
        <dbReference type="ARBA" id="ARBA00012552"/>
    </source>
</evidence>
<dbReference type="SUPFAM" id="SSF52540">
    <property type="entry name" value="P-loop containing nucleoside triphosphate hydrolases"/>
    <property type="match status" value="2"/>
</dbReference>
<reference evidence="15" key="1">
    <citation type="journal article" date="2011" name="PLoS Genet.">
        <title>The genome sequence of the leaf-cutter ant Atta cephalotes reveals insights into its obligate symbiotic lifestyle.</title>
        <authorList>
            <person name="Suen G."/>
            <person name="Teiling C."/>
            <person name="Li L."/>
            <person name="Holt C."/>
            <person name="Abouheif E."/>
            <person name="Bornberg-Bauer E."/>
            <person name="Bouffard P."/>
            <person name="Caldera E.J."/>
            <person name="Cash E."/>
            <person name="Cavanaugh A."/>
            <person name="Denas O."/>
            <person name="Elhaik E."/>
            <person name="Fave M.J."/>
            <person name="Gadau J."/>
            <person name="Gibson J.D."/>
            <person name="Graur D."/>
            <person name="Grubbs K.J."/>
            <person name="Hagen D.E."/>
            <person name="Harkins T.T."/>
            <person name="Helmkampf M."/>
            <person name="Hu H."/>
            <person name="Johnson B.R."/>
            <person name="Kim J."/>
            <person name="Marsh S.E."/>
            <person name="Moeller J.A."/>
            <person name="Munoz-Torres M.C."/>
            <person name="Murphy M.C."/>
            <person name="Naughton M.C."/>
            <person name="Nigam S."/>
            <person name="Overson R."/>
            <person name="Rajakumar R."/>
            <person name="Reese J.T."/>
            <person name="Scott J.J."/>
            <person name="Smith C.R."/>
            <person name="Tao S."/>
            <person name="Tsutsui N.D."/>
            <person name="Viljakainen L."/>
            <person name="Wissler L."/>
            <person name="Yandell M.D."/>
            <person name="Zimmer F."/>
            <person name="Taylor J."/>
            <person name="Slater S.C."/>
            <person name="Clifton S.W."/>
            <person name="Warren W.C."/>
            <person name="Elsik C.G."/>
            <person name="Smith C.D."/>
            <person name="Weinstock G.M."/>
            <person name="Gerardo N.M."/>
            <person name="Currie C.R."/>
        </authorList>
    </citation>
    <scope>NUCLEOTIDE SEQUENCE [LARGE SCALE GENOMIC DNA]</scope>
</reference>
<dbReference type="InterPro" id="IPR014001">
    <property type="entry name" value="Helicase_ATP-bd"/>
</dbReference>
<dbReference type="PROSITE" id="PS00039">
    <property type="entry name" value="DEAD_ATP_HELICASE"/>
    <property type="match status" value="1"/>
</dbReference>
<dbReference type="InterPro" id="IPR027417">
    <property type="entry name" value="P-loop_NTPase"/>
</dbReference>
<keyword evidence="2 9" id="KW-0547">Nucleotide-binding</keyword>
<dbReference type="InterPro" id="IPR011545">
    <property type="entry name" value="DEAD/DEAH_box_helicase_dom"/>
</dbReference>
<keyword evidence="4 9" id="KW-0347">Helicase</keyword>
<comment type="catalytic activity">
    <reaction evidence="6">
        <text>ATP + H2O = ADP + phosphate + H(+)</text>
        <dbReference type="Rhea" id="RHEA:13065"/>
        <dbReference type="ChEBI" id="CHEBI:15377"/>
        <dbReference type="ChEBI" id="CHEBI:15378"/>
        <dbReference type="ChEBI" id="CHEBI:30616"/>
        <dbReference type="ChEBI" id="CHEBI:43474"/>
        <dbReference type="ChEBI" id="CHEBI:456216"/>
        <dbReference type="EC" id="3.6.4.13"/>
    </reaction>
</comment>
<feature type="region of interest" description="Disordered" evidence="10">
    <location>
        <begin position="648"/>
        <end position="669"/>
    </location>
</feature>
<dbReference type="Pfam" id="PF00270">
    <property type="entry name" value="DEAD"/>
    <property type="match status" value="1"/>
</dbReference>
<feature type="compositionally biased region" description="Low complexity" evidence="10">
    <location>
        <begin position="49"/>
        <end position="60"/>
    </location>
</feature>
<dbReference type="InterPro" id="IPR004088">
    <property type="entry name" value="KH_dom_type_1"/>
</dbReference>
<sequence>MDNNWESDNRISSRRYDRGYDRGYDHRRGNRRERESQFYRRSNRSFGDNNDSNRQNYNNDSYRKSDEKSDITNGLVMYIDSNNIGRLIGRGGSKIKALQEDSGARINIDKQYNENGQSAVTLTGTDNAQQRAKSLIEELLTERGGTERSGTKRSITERSNTHENESVQKTTSQPEEKEDIDWANFDWNKANEEYEECQKQKWAALPPIIKNFYKEDPAIANMPQSVITHFRKTNNNIEIRRVFENAGSSDENVKIPNPVQTFEQAFHAFPDILKEIRKQNFEKPSPIQCQAWPILLSGQDLIGIAQTGTGKTLAFLLPALIHIDGQVTPRDERSGPNVLVMAPTRELALQIEKEVGKYSYHGIKAVCVYGGGNRKAQIDTVTKGVQIVIATPGRLNDLVQANVLDVSAVTYLILDEADRMLDMGFEPQIRKTLLGVRPNRQTVMTSATWPQGVRRLAQSYMKNPIQVFVGSLDLTAVHSVTQRIYMAENEDEKIDMMHQFFLEMGPQDKVIVFFGKKSKVDDISSDLALTNIDCQSIHGDRDQSDREQALEDLKTGAVQILLATDVASRGIDIDITHVLNYDFPRDIEEYVHRVGRTGRAGRTGESITFMTRQDWHHAKALIDILEEANQEVPEEIYKMAERYDAWKKKKEQEDPYGRSNRGRRSYRRM</sequence>
<dbReference type="FunCoup" id="A0A158NRA5">
    <property type="interactions" value="198"/>
</dbReference>
<evidence type="ECO:0000256" key="6">
    <source>
        <dbReference type="ARBA" id="ARBA00047984"/>
    </source>
</evidence>
<evidence type="ECO:0000256" key="3">
    <source>
        <dbReference type="ARBA" id="ARBA00022801"/>
    </source>
</evidence>
<dbReference type="Gene3D" id="3.40.50.300">
    <property type="entry name" value="P-loop containing nucleotide triphosphate hydrolases"/>
    <property type="match status" value="2"/>
</dbReference>
<dbReference type="PROSITE" id="PS51195">
    <property type="entry name" value="Q_MOTIF"/>
    <property type="match status" value="1"/>
</dbReference>
<evidence type="ECO:0000259" key="12">
    <source>
        <dbReference type="PROSITE" id="PS51194"/>
    </source>
</evidence>
<dbReference type="FunFam" id="3.40.50.300:FF:000079">
    <property type="entry name" value="probable ATP-dependent RNA helicase DDX17"/>
    <property type="match status" value="1"/>
</dbReference>
<dbReference type="GO" id="GO:0003724">
    <property type="term" value="F:RNA helicase activity"/>
    <property type="evidence" value="ECO:0007669"/>
    <property type="project" value="UniProtKB-EC"/>
</dbReference>
<dbReference type="GO" id="GO:0005524">
    <property type="term" value="F:ATP binding"/>
    <property type="evidence" value="ECO:0007669"/>
    <property type="project" value="UniProtKB-KW"/>
</dbReference>
<dbReference type="PROSITE" id="PS51194">
    <property type="entry name" value="HELICASE_CTER"/>
    <property type="match status" value="1"/>
</dbReference>
<feature type="region of interest" description="Disordered" evidence="10">
    <location>
        <begin position="142"/>
        <end position="178"/>
    </location>
</feature>
<dbReference type="GO" id="GO:0003723">
    <property type="term" value="F:RNA binding"/>
    <property type="evidence" value="ECO:0007669"/>
    <property type="project" value="UniProtKB-UniRule"/>
</dbReference>
<dbReference type="GO" id="GO:0031047">
    <property type="term" value="P:regulatory ncRNA-mediated gene silencing"/>
    <property type="evidence" value="ECO:0007669"/>
    <property type="project" value="UniProtKB-ARBA"/>
</dbReference>
<proteinExistence type="inferred from homology"/>
<dbReference type="SMART" id="SM00487">
    <property type="entry name" value="DEXDc"/>
    <property type="match status" value="1"/>
</dbReference>
<dbReference type="SMART" id="SM00490">
    <property type="entry name" value="HELICc"/>
    <property type="match status" value="1"/>
</dbReference>
<dbReference type="PANTHER" id="PTHR47958">
    <property type="entry name" value="ATP-DEPENDENT RNA HELICASE DBP3"/>
    <property type="match status" value="1"/>
</dbReference>
<dbReference type="GO" id="GO:0016787">
    <property type="term" value="F:hydrolase activity"/>
    <property type="evidence" value="ECO:0007669"/>
    <property type="project" value="UniProtKB-KW"/>
</dbReference>
<dbReference type="CDD" id="cd18787">
    <property type="entry name" value="SF2_C_DEAD"/>
    <property type="match status" value="1"/>
</dbReference>
<gene>
    <name evidence="14" type="primary">105623274</name>
</gene>
<dbReference type="AlphaFoldDB" id="A0A158NRA5"/>
<dbReference type="InParanoid" id="A0A158NRA5"/>
<dbReference type="Proteomes" id="UP000005205">
    <property type="component" value="Unassembled WGS sequence"/>
</dbReference>
<evidence type="ECO:0000256" key="2">
    <source>
        <dbReference type="ARBA" id="ARBA00022741"/>
    </source>
</evidence>
<dbReference type="EMBL" id="ADTU01023838">
    <property type="status" value="NOT_ANNOTATED_CDS"/>
    <property type="molecule type" value="Genomic_DNA"/>
</dbReference>
<dbReference type="STRING" id="12957.A0A158NRA5"/>
<evidence type="ECO:0000256" key="8">
    <source>
        <dbReference type="PROSITE-ProRule" id="PRU00552"/>
    </source>
</evidence>
<dbReference type="KEGG" id="acep:105623274"/>
<dbReference type="Pfam" id="PF00013">
    <property type="entry name" value="KH_1"/>
    <property type="match status" value="1"/>
</dbReference>
<feature type="compositionally biased region" description="Basic and acidic residues" evidence="10">
    <location>
        <begin position="15"/>
        <end position="38"/>
    </location>
</feature>
<evidence type="ECO:0000256" key="10">
    <source>
        <dbReference type="SAM" id="MobiDB-lite"/>
    </source>
</evidence>
<evidence type="ECO:0000259" key="11">
    <source>
        <dbReference type="PROSITE" id="PS51192"/>
    </source>
</evidence>
<keyword evidence="5 9" id="KW-0067">ATP-binding</keyword>
<feature type="domain" description="Helicase ATP-binding" evidence="11">
    <location>
        <begin position="292"/>
        <end position="467"/>
    </location>
</feature>
<dbReference type="OrthoDB" id="196131at2759"/>
<feature type="compositionally biased region" description="Basic residues" evidence="10">
    <location>
        <begin position="660"/>
        <end position="669"/>
    </location>
</feature>
<dbReference type="EC" id="3.6.4.13" evidence="1"/>
<dbReference type="PROSITE" id="PS50084">
    <property type="entry name" value="KH_TYPE_1"/>
    <property type="match status" value="1"/>
</dbReference>
<dbReference type="Gene3D" id="3.30.1370.10">
    <property type="entry name" value="K Homology domain, type 1"/>
    <property type="match status" value="1"/>
</dbReference>
<dbReference type="PROSITE" id="PS51192">
    <property type="entry name" value="HELICASE_ATP_BIND_1"/>
    <property type="match status" value="1"/>
</dbReference>
<dbReference type="SUPFAM" id="SSF54791">
    <property type="entry name" value="Eukaryotic type KH-domain (KH-domain type I)"/>
    <property type="match status" value="1"/>
</dbReference>
<organism evidence="14 15">
    <name type="scientific">Atta cephalotes</name>
    <name type="common">Leafcutter ant</name>
    <dbReference type="NCBI Taxonomy" id="12957"/>
    <lineage>
        <taxon>Eukaryota</taxon>
        <taxon>Metazoa</taxon>
        <taxon>Ecdysozoa</taxon>
        <taxon>Arthropoda</taxon>
        <taxon>Hexapoda</taxon>
        <taxon>Insecta</taxon>
        <taxon>Pterygota</taxon>
        <taxon>Neoptera</taxon>
        <taxon>Endopterygota</taxon>
        <taxon>Hymenoptera</taxon>
        <taxon>Apocrita</taxon>
        <taxon>Aculeata</taxon>
        <taxon>Formicoidea</taxon>
        <taxon>Formicidae</taxon>
        <taxon>Myrmicinae</taxon>
        <taxon>Atta</taxon>
    </lineage>
</organism>
<dbReference type="CDD" id="cd17958">
    <property type="entry name" value="DEADc_DDX43_DDX53"/>
    <property type="match status" value="1"/>
</dbReference>
<dbReference type="InterPro" id="IPR000629">
    <property type="entry name" value="RNA-helicase_DEAD-box_CS"/>
</dbReference>
<dbReference type="EnsemblMetazoa" id="XM_012204673.1">
    <property type="protein sequence ID" value="XP_012060063.1"/>
    <property type="gene ID" value="LOC105623274"/>
</dbReference>
<evidence type="ECO:0000256" key="4">
    <source>
        <dbReference type="ARBA" id="ARBA00022806"/>
    </source>
</evidence>
<dbReference type="InterPro" id="IPR014014">
    <property type="entry name" value="RNA_helicase_DEAD_Q_motif"/>
</dbReference>
<dbReference type="InterPro" id="IPR036612">
    <property type="entry name" value="KH_dom_type_1_sf"/>
</dbReference>
<dbReference type="InterPro" id="IPR001650">
    <property type="entry name" value="Helicase_C-like"/>
</dbReference>
<dbReference type="Pfam" id="PF00271">
    <property type="entry name" value="Helicase_C"/>
    <property type="match status" value="1"/>
</dbReference>
<name>A0A158NRA5_ATTCE</name>
<dbReference type="OMA" id="RWAKCPP"/>
<reference evidence="14" key="2">
    <citation type="submission" date="2016-04" db="UniProtKB">
        <authorList>
            <consortium name="EnsemblMetazoa"/>
        </authorList>
    </citation>
    <scope>IDENTIFICATION</scope>
</reference>
<feature type="short sequence motif" description="Q motif" evidence="8">
    <location>
        <begin position="261"/>
        <end position="289"/>
    </location>
</feature>
<feature type="region of interest" description="Disordered" evidence="10">
    <location>
        <begin position="15"/>
        <end position="67"/>
    </location>
</feature>
<dbReference type="FunFam" id="3.40.50.300:FF:000008">
    <property type="entry name" value="ATP-dependent RNA helicase RhlB"/>
    <property type="match status" value="1"/>
</dbReference>
<evidence type="ECO:0000256" key="9">
    <source>
        <dbReference type="RuleBase" id="RU000492"/>
    </source>
</evidence>
<keyword evidence="15" id="KW-1185">Reference proteome</keyword>
<evidence type="ECO:0000256" key="7">
    <source>
        <dbReference type="PROSITE-ProRule" id="PRU00117"/>
    </source>
</evidence>
<dbReference type="InterPro" id="IPR004087">
    <property type="entry name" value="KH_dom"/>
</dbReference>
<evidence type="ECO:0000313" key="14">
    <source>
        <dbReference type="EnsemblMetazoa" id="XP_012060063.1"/>
    </source>
</evidence>
<feature type="compositionally biased region" description="Basic and acidic residues" evidence="10">
    <location>
        <begin position="142"/>
        <end position="166"/>
    </location>
</feature>
<evidence type="ECO:0000313" key="15">
    <source>
        <dbReference type="Proteomes" id="UP000005205"/>
    </source>
</evidence>
<keyword evidence="7" id="KW-0694">RNA-binding</keyword>
<feature type="domain" description="Helicase C-terminal" evidence="12">
    <location>
        <begin position="479"/>
        <end position="640"/>
    </location>
</feature>
<protein>
    <recommendedName>
        <fullName evidence="1">RNA helicase</fullName>
        <ecNumber evidence="1">3.6.4.13</ecNumber>
    </recommendedName>
</protein>
<accession>A0A158NRA5</accession>
<dbReference type="eggNOG" id="KOG0336">
    <property type="taxonomic scope" value="Eukaryota"/>
</dbReference>
<dbReference type="SMART" id="SM00322">
    <property type="entry name" value="KH"/>
    <property type="match status" value="1"/>
</dbReference>
<evidence type="ECO:0000256" key="5">
    <source>
        <dbReference type="ARBA" id="ARBA00022840"/>
    </source>
</evidence>